<evidence type="ECO:0000259" key="1">
    <source>
        <dbReference type="Pfam" id="PF08522"/>
    </source>
</evidence>
<dbReference type="InterPro" id="IPR013728">
    <property type="entry name" value="BT_3987-like_N"/>
</dbReference>
<dbReference type="GO" id="GO:0004553">
    <property type="term" value="F:hydrolase activity, hydrolyzing O-glycosyl compounds"/>
    <property type="evidence" value="ECO:0007669"/>
    <property type="project" value="UniProtKB-ARBA"/>
</dbReference>
<evidence type="ECO:0000313" key="3">
    <source>
        <dbReference type="Proteomes" id="UP000771749"/>
    </source>
</evidence>
<sequence>MNKIFRIGLSVAAVIFVSACNDAEYGVGGVHAFLNEGTQSAGVNGTVVSLGETGADYSLTVTLTDRASEDAVFKFVADESVLEVYNREQSSGYKALPADYYDLGGEILIPAGEYSADPVSIHISTLPNDLTGTPLALPVRLEKVSGNVDPTPVTSSYVIALETVLVNDLAQFNGASGLRAENFNGSFPTGFTIEVKFQVSNTANRNRDVFSNGASVLFRFEDPQSDQGDVKAHSAVQFQGSPAYINPDPLVGFDVNCWQHLAYTWDGSSGYLYYNGQQVGTKAITSSDVGDGSFPVASWFGGATGDGGHGTGSSWWIGCDIMFTEARIWSVVRTPEQIANNMSFVGADSNGLEGYWRINRASYTDNGDGTYQFEDLTGKGHPLVSSTNFEWNENISSEDTETPWI</sequence>
<accession>A0A940IFH6</accession>
<dbReference type="GO" id="GO:0005975">
    <property type="term" value="P:carbohydrate metabolic process"/>
    <property type="evidence" value="ECO:0007669"/>
    <property type="project" value="UniProtKB-ARBA"/>
</dbReference>
<comment type="caution">
    <text evidence="2">The sequence shown here is derived from an EMBL/GenBank/DDBJ whole genome shotgun (WGS) entry which is preliminary data.</text>
</comment>
<feature type="domain" description="BT-3987-like N-terminal" evidence="1">
    <location>
        <begin position="34"/>
        <end position="147"/>
    </location>
</feature>
<name>A0A940IFH6_9BACT</name>
<dbReference type="Pfam" id="PF13385">
    <property type="entry name" value="Laminin_G_3"/>
    <property type="match status" value="1"/>
</dbReference>
<protein>
    <submittedName>
        <fullName evidence="2">DUF1735 domain-containing protein</fullName>
    </submittedName>
</protein>
<dbReference type="Gene3D" id="2.60.120.200">
    <property type="match status" value="1"/>
</dbReference>
<proteinExistence type="predicted"/>
<dbReference type="Gene3D" id="2.60.40.1740">
    <property type="entry name" value="hypothetical protein (bacova_03559)"/>
    <property type="match status" value="1"/>
</dbReference>
<organism evidence="2 3">
    <name type="scientific">Candidatus Cryptobacteroides gallistercoris</name>
    <dbReference type="NCBI Taxonomy" id="2840765"/>
    <lineage>
        <taxon>Bacteria</taxon>
        <taxon>Pseudomonadati</taxon>
        <taxon>Bacteroidota</taxon>
        <taxon>Bacteroidia</taxon>
        <taxon>Bacteroidales</taxon>
        <taxon>Candidatus Cryptobacteroides</taxon>
    </lineage>
</organism>
<dbReference type="Pfam" id="PF08522">
    <property type="entry name" value="BT_3987-like_N"/>
    <property type="match status" value="1"/>
</dbReference>
<gene>
    <name evidence="2" type="ORF">IAC07_02630</name>
</gene>
<reference evidence="2" key="2">
    <citation type="journal article" date="2021" name="PeerJ">
        <title>Extensive microbial diversity within the chicken gut microbiome revealed by metagenomics and culture.</title>
        <authorList>
            <person name="Gilroy R."/>
            <person name="Ravi A."/>
            <person name="Getino M."/>
            <person name="Pursley I."/>
            <person name="Horton D.L."/>
            <person name="Alikhan N.F."/>
            <person name="Baker D."/>
            <person name="Gharbi K."/>
            <person name="Hall N."/>
            <person name="Watson M."/>
            <person name="Adriaenssens E.M."/>
            <person name="Foster-Nyarko E."/>
            <person name="Jarju S."/>
            <person name="Secka A."/>
            <person name="Antonio M."/>
            <person name="Oren A."/>
            <person name="Chaudhuri R.R."/>
            <person name="La Ragione R."/>
            <person name="Hildebrand F."/>
            <person name="Pallen M.J."/>
        </authorList>
    </citation>
    <scope>NUCLEOTIDE SEQUENCE</scope>
    <source>
        <strain evidence="2">F1-3629</strain>
    </source>
</reference>
<dbReference type="Proteomes" id="UP000771749">
    <property type="component" value="Unassembled WGS sequence"/>
</dbReference>
<evidence type="ECO:0000313" key="2">
    <source>
        <dbReference type="EMBL" id="MBO8453606.1"/>
    </source>
</evidence>
<dbReference type="InterPro" id="IPR013320">
    <property type="entry name" value="ConA-like_dom_sf"/>
</dbReference>
<reference evidence="2" key="1">
    <citation type="submission" date="2020-10" db="EMBL/GenBank/DDBJ databases">
        <authorList>
            <person name="Gilroy R."/>
        </authorList>
    </citation>
    <scope>NUCLEOTIDE SEQUENCE</scope>
    <source>
        <strain evidence="2">F1-3629</strain>
    </source>
</reference>
<dbReference type="EMBL" id="JADIMJ010000040">
    <property type="protein sequence ID" value="MBO8453606.1"/>
    <property type="molecule type" value="Genomic_DNA"/>
</dbReference>
<dbReference type="AlphaFoldDB" id="A0A940IFH6"/>
<dbReference type="SUPFAM" id="SSF49899">
    <property type="entry name" value="Concanavalin A-like lectins/glucanases"/>
    <property type="match status" value="1"/>
</dbReference>
<dbReference type="PROSITE" id="PS51257">
    <property type="entry name" value="PROKAR_LIPOPROTEIN"/>
    <property type="match status" value="1"/>
</dbReference>